<dbReference type="SUPFAM" id="SSF48498">
    <property type="entry name" value="Tetracyclin repressor-like, C-terminal domain"/>
    <property type="match status" value="1"/>
</dbReference>
<sequence length="203" mass="22494">MDTALRMLDEGGIEAFGVRALAKELGVGPMTLYTYFRGKEELLDAVRGQLLDTASLTCLHGDWQHRVRTICQRLRQLILDHPCLIHLLSTRPLSGRDAADAAEALLRTLTEAGFDEETAARTYTMLLGHVLGVTSLEVQLAAEHEDPDRRRHIRDTMTGLDPKRHPALVAHTAALRRTAGGDAQFEFGLELIIAGLERHTVLK</sequence>
<dbReference type="InterPro" id="IPR050109">
    <property type="entry name" value="HTH-type_TetR-like_transc_reg"/>
</dbReference>
<dbReference type="Gene3D" id="1.10.10.60">
    <property type="entry name" value="Homeodomain-like"/>
    <property type="match status" value="1"/>
</dbReference>
<gene>
    <name evidence="7" type="ORF">KALB_2642</name>
</gene>
<reference evidence="7 8" key="1">
    <citation type="journal article" date="2014" name="BMC Genomics">
        <title>Complete genome sequence of producer of the glycopeptide antibiotic Aculeximycin Kutzneria albida DSM 43870T, a representative of minor genus of Pseudonocardiaceae.</title>
        <authorList>
            <person name="Rebets Y."/>
            <person name="Tokovenko B."/>
            <person name="Lushchyk I."/>
            <person name="Ruckert C."/>
            <person name="Zaburannyi N."/>
            <person name="Bechthold A."/>
            <person name="Kalinowski J."/>
            <person name="Luzhetskyy A."/>
        </authorList>
    </citation>
    <scope>NUCLEOTIDE SEQUENCE [LARGE SCALE GENOMIC DNA]</scope>
    <source>
        <strain evidence="7">DSM 43870</strain>
    </source>
</reference>
<evidence type="ECO:0000256" key="5">
    <source>
        <dbReference type="PROSITE-ProRule" id="PRU00335"/>
    </source>
</evidence>
<protein>
    <recommendedName>
        <fullName evidence="6">HTH tetR-type domain-containing protein</fullName>
    </recommendedName>
</protein>
<dbReference type="GO" id="GO:0045892">
    <property type="term" value="P:negative regulation of DNA-templated transcription"/>
    <property type="evidence" value="ECO:0007669"/>
    <property type="project" value="InterPro"/>
</dbReference>
<dbReference type="SUPFAM" id="SSF46689">
    <property type="entry name" value="Homeodomain-like"/>
    <property type="match status" value="1"/>
</dbReference>
<keyword evidence="4" id="KW-0804">Transcription</keyword>
<dbReference type="InterPro" id="IPR009057">
    <property type="entry name" value="Homeodomain-like_sf"/>
</dbReference>
<keyword evidence="2" id="KW-0805">Transcription regulation</keyword>
<dbReference type="InterPro" id="IPR001647">
    <property type="entry name" value="HTH_TetR"/>
</dbReference>
<dbReference type="PANTHER" id="PTHR30055:SF151">
    <property type="entry name" value="TRANSCRIPTIONAL REGULATORY PROTEIN"/>
    <property type="match status" value="1"/>
</dbReference>
<dbReference type="PANTHER" id="PTHR30055">
    <property type="entry name" value="HTH-TYPE TRANSCRIPTIONAL REGULATOR RUTR"/>
    <property type="match status" value="1"/>
</dbReference>
<evidence type="ECO:0000256" key="3">
    <source>
        <dbReference type="ARBA" id="ARBA00023125"/>
    </source>
</evidence>
<proteinExistence type="predicted"/>
<dbReference type="PROSITE" id="PS50977">
    <property type="entry name" value="HTH_TETR_2"/>
    <property type="match status" value="1"/>
</dbReference>
<dbReference type="PRINTS" id="PR00400">
    <property type="entry name" value="TETREPRESSOR"/>
</dbReference>
<dbReference type="GO" id="GO:0046677">
    <property type="term" value="P:response to antibiotic"/>
    <property type="evidence" value="ECO:0007669"/>
    <property type="project" value="InterPro"/>
</dbReference>
<dbReference type="Gene3D" id="1.10.357.10">
    <property type="entry name" value="Tetracycline Repressor, domain 2"/>
    <property type="match status" value="1"/>
</dbReference>
<dbReference type="AlphaFoldDB" id="W5W5F5"/>
<dbReference type="InterPro" id="IPR004111">
    <property type="entry name" value="Repressor_TetR_C"/>
</dbReference>
<dbReference type="STRING" id="1449976.KALB_2642"/>
<dbReference type="Pfam" id="PF00440">
    <property type="entry name" value="TetR_N"/>
    <property type="match status" value="1"/>
</dbReference>
<dbReference type="HOGENOM" id="CLU_069543_3_1_11"/>
<organism evidence="7 8">
    <name type="scientific">Kutzneria albida DSM 43870</name>
    <dbReference type="NCBI Taxonomy" id="1449976"/>
    <lineage>
        <taxon>Bacteria</taxon>
        <taxon>Bacillati</taxon>
        <taxon>Actinomycetota</taxon>
        <taxon>Actinomycetes</taxon>
        <taxon>Pseudonocardiales</taxon>
        <taxon>Pseudonocardiaceae</taxon>
        <taxon>Kutzneria</taxon>
    </lineage>
</organism>
<evidence type="ECO:0000259" key="6">
    <source>
        <dbReference type="PROSITE" id="PS50977"/>
    </source>
</evidence>
<accession>W5W5F5</accession>
<keyword evidence="8" id="KW-1185">Reference proteome</keyword>
<dbReference type="eggNOG" id="COG1309">
    <property type="taxonomic scope" value="Bacteria"/>
</dbReference>
<dbReference type="InterPro" id="IPR003012">
    <property type="entry name" value="Tet_transcr_reg_TetR"/>
</dbReference>
<evidence type="ECO:0000313" key="8">
    <source>
        <dbReference type="Proteomes" id="UP000019225"/>
    </source>
</evidence>
<dbReference type="InterPro" id="IPR036271">
    <property type="entry name" value="Tet_transcr_reg_TetR-rel_C_sf"/>
</dbReference>
<evidence type="ECO:0000256" key="1">
    <source>
        <dbReference type="ARBA" id="ARBA00022491"/>
    </source>
</evidence>
<evidence type="ECO:0000313" key="7">
    <source>
        <dbReference type="EMBL" id="AHH96010.1"/>
    </source>
</evidence>
<feature type="DNA-binding region" description="H-T-H motif" evidence="5">
    <location>
        <begin position="17"/>
        <end position="36"/>
    </location>
</feature>
<dbReference type="EMBL" id="CP007155">
    <property type="protein sequence ID" value="AHH96010.1"/>
    <property type="molecule type" value="Genomic_DNA"/>
</dbReference>
<evidence type="ECO:0000256" key="2">
    <source>
        <dbReference type="ARBA" id="ARBA00023015"/>
    </source>
</evidence>
<dbReference type="KEGG" id="kal:KALB_2642"/>
<dbReference type="GO" id="GO:0000976">
    <property type="term" value="F:transcription cis-regulatory region binding"/>
    <property type="evidence" value="ECO:0007669"/>
    <property type="project" value="TreeGrafter"/>
</dbReference>
<keyword evidence="1" id="KW-0678">Repressor</keyword>
<dbReference type="Pfam" id="PF02909">
    <property type="entry name" value="TetR_C_1"/>
    <property type="match status" value="1"/>
</dbReference>
<feature type="domain" description="HTH tetR-type" evidence="6">
    <location>
        <begin position="1"/>
        <end position="54"/>
    </location>
</feature>
<evidence type="ECO:0000256" key="4">
    <source>
        <dbReference type="ARBA" id="ARBA00023163"/>
    </source>
</evidence>
<dbReference type="GO" id="GO:0003700">
    <property type="term" value="F:DNA-binding transcription factor activity"/>
    <property type="evidence" value="ECO:0007669"/>
    <property type="project" value="TreeGrafter"/>
</dbReference>
<keyword evidence="3 5" id="KW-0238">DNA-binding</keyword>
<dbReference type="Proteomes" id="UP000019225">
    <property type="component" value="Chromosome"/>
</dbReference>
<name>W5W5F5_9PSEU</name>